<comment type="similarity">
    <text evidence="1">Belongs to the helicase family. UvrD subfamily.</text>
</comment>
<evidence type="ECO:0000313" key="15">
    <source>
        <dbReference type="Proteomes" id="UP001500339"/>
    </source>
</evidence>
<keyword evidence="5 11" id="KW-0067">ATP-binding</keyword>
<dbReference type="Gene3D" id="1.10.10.160">
    <property type="match status" value="1"/>
</dbReference>
<dbReference type="Gene3D" id="1.10.486.10">
    <property type="entry name" value="PCRA, domain 4"/>
    <property type="match status" value="1"/>
</dbReference>
<dbReference type="GO" id="GO:0004386">
    <property type="term" value="F:helicase activity"/>
    <property type="evidence" value="ECO:0007669"/>
    <property type="project" value="UniProtKB-KW"/>
</dbReference>
<comment type="catalytic activity">
    <reaction evidence="8">
        <text>Couples ATP hydrolysis with the unwinding of duplex DNA by translocating in the 3'-5' direction.</text>
        <dbReference type="EC" id="5.6.2.4"/>
    </reaction>
</comment>
<evidence type="ECO:0000256" key="5">
    <source>
        <dbReference type="ARBA" id="ARBA00022840"/>
    </source>
</evidence>
<evidence type="ECO:0000259" key="13">
    <source>
        <dbReference type="PROSITE" id="PS51217"/>
    </source>
</evidence>
<dbReference type="PANTHER" id="PTHR11070:SF2">
    <property type="entry name" value="ATP-DEPENDENT DNA HELICASE SRS2"/>
    <property type="match status" value="1"/>
</dbReference>
<dbReference type="PROSITE" id="PS51198">
    <property type="entry name" value="UVRD_HELICASE_ATP_BIND"/>
    <property type="match status" value="1"/>
</dbReference>
<accession>A0ABN1IRA3</accession>
<dbReference type="EMBL" id="BAAACF010000001">
    <property type="protein sequence ID" value="GAA0719586.1"/>
    <property type="molecule type" value="Genomic_DNA"/>
</dbReference>
<dbReference type="Gene3D" id="3.40.50.300">
    <property type="entry name" value="P-loop containing nucleotide triphosphate hydrolases"/>
    <property type="match status" value="2"/>
</dbReference>
<keyword evidence="7" id="KW-0413">Isomerase</keyword>
<evidence type="ECO:0000256" key="2">
    <source>
        <dbReference type="ARBA" id="ARBA00022741"/>
    </source>
</evidence>
<keyword evidence="2 11" id="KW-0547">Nucleotide-binding</keyword>
<keyword evidence="4 11" id="KW-0347">Helicase</keyword>
<evidence type="ECO:0000259" key="12">
    <source>
        <dbReference type="PROSITE" id="PS51198"/>
    </source>
</evidence>
<evidence type="ECO:0000256" key="7">
    <source>
        <dbReference type="ARBA" id="ARBA00023235"/>
    </source>
</evidence>
<dbReference type="SUPFAM" id="SSF52540">
    <property type="entry name" value="P-loop containing nucleoside triphosphate hydrolases"/>
    <property type="match status" value="1"/>
</dbReference>
<dbReference type="InterPro" id="IPR027417">
    <property type="entry name" value="P-loop_NTPase"/>
</dbReference>
<protein>
    <recommendedName>
        <fullName evidence="9">DNA 3'-5' helicase</fullName>
        <ecNumber evidence="9">5.6.2.4</ecNumber>
    </recommendedName>
</protein>
<comment type="caution">
    <text evidence="11">Lacks conserved residue(s) required for the propagation of feature annotation.</text>
</comment>
<dbReference type="InterPro" id="IPR014016">
    <property type="entry name" value="UvrD-like_ATP-bd"/>
</dbReference>
<dbReference type="InterPro" id="IPR014017">
    <property type="entry name" value="DNA_helicase_UvrD-like_C"/>
</dbReference>
<dbReference type="Proteomes" id="UP001500339">
    <property type="component" value="Unassembled WGS sequence"/>
</dbReference>
<comment type="caution">
    <text evidence="14">The sequence shown here is derived from an EMBL/GenBank/DDBJ whole genome shotgun (WGS) entry which is preliminary data.</text>
</comment>
<keyword evidence="15" id="KW-1185">Reference proteome</keyword>
<dbReference type="Pfam" id="PF00580">
    <property type="entry name" value="UvrD-helicase"/>
    <property type="match status" value="1"/>
</dbReference>
<evidence type="ECO:0000256" key="8">
    <source>
        <dbReference type="ARBA" id="ARBA00034617"/>
    </source>
</evidence>
<proteinExistence type="inferred from homology"/>
<organism evidence="14 15">
    <name type="scientific">Clostridium malenominatum</name>
    <dbReference type="NCBI Taxonomy" id="1539"/>
    <lineage>
        <taxon>Bacteria</taxon>
        <taxon>Bacillati</taxon>
        <taxon>Bacillota</taxon>
        <taxon>Clostridia</taxon>
        <taxon>Eubacteriales</taxon>
        <taxon>Clostridiaceae</taxon>
        <taxon>Clostridium</taxon>
    </lineage>
</organism>
<dbReference type="Pfam" id="PF13361">
    <property type="entry name" value="UvrD_C"/>
    <property type="match status" value="1"/>
</dbReference>
<reference evidence="14 15" key="1">
    <citation type="journal article" date="2019" name="Int. J. Syst. Evol. Microbiol.">
        <title>The Global Catalogue of Microorganisms (GCM) 10K type strain sequencing project: providing services to taxonomists for standard genome sequencing and annotation.</title>
        <authorList>
            <consortium name="The Broad Institute Genomics Platform"/>
            <consortium name="The Broad Institute Genome Sequencing Center for Infectious Disease"/>
            <person name="Wu L."/>
            <person name="Ma J."/>
        </authorList>
    </citation>
    <scope>NUCLEOTIDE SEQUENCE [LARGE SCALE GENOMIC DNA]</scope>
    <source>
        <strain evidence="14 15">JCM 1405</strain>
    </source>
</reference>
<evidence type="ECO:0000256" key="11">
    <source>
        <dbReference type="PROSITE-ProRule" id="PRU00560"/>
    </source>
</evidence>
<evidence type="ECO:0000256" key="1">
    <source>
        <dbReference type="ARBA" id="ARBA00009922"/>
    </source>
</evidence>
<name>A0ABN1IRA3_9CLOT</name>
<dbReference type="PANTHER" id="PTHR11070">
    <property type="entry name" value="UVRD / RECB / PCRA DNA HELICASE FAMILY MEMBER"/>
    <property type="match status" value="1"/>
</dbReference>
<keyword evidence="6" id="KW-0238">DNA-binding</keyword>
<comment type="catalytic activity">
    <reaction evidence="10">
        <text>ATP + H2O = ADP + phosphate + H(+)</text>
        <dbReference type="Rhea" id="RHEA:13065"/>
        <dbReference type="ChEBI" id="CHEBI:15377"/>
        <dbReference type="ChEBI" id="CHEBI:15378"/>
        <dbReference type="ChEBI" id="CHEBI:30616"/>
        <dbReference type="ChEBI" id="CHEBI:43474"/>
        <dbReference type="ChEBI" id="CHEBI:456216"/>
        <dbReference type="EC" id="5.6.2.4"/>
    </reaction>
</comment>
<dbReference type="InterPro" id="IPR013986">
    <property type="entry name" value="DExx_box_DNA_helicase_dom_sf"/>
</dbReference>
<sequence>MPGAGKTATLISRIGNLIINHGVSPNRILALSFSRASAKDMNERFCKFFGNVITEKLNFSTIHSFAYRVILDYSRFTNTNYTLIESTNSPITKSKLLKDLYLKHNKDYINEDKLEELSGFISFIINKMLPSNKVKDNKELPVPNALEIYEEYVGILQNNNYIDFDLMLLKCYQILRDNKQILDYYKNKYDYIMLDEAQDTSVLQFEILRMILNKDKNICIVGDDDQSIYSWRGAEVEQLLNFKTYFGSESKILFMSKNFRSTQNLVKVANEFIKENKKRFKKNLYTSNEEGVHIQFLYPEDEFNQINYLINNIRNDKNLSEISLLYRNNISSVLIVDRLIKEGIPYYVKDSVNTFFNSWVIKDILSFCNLSINLKDINAFEKIYYKMNSYIKRDDVKKVQRFNALNKNVFQTLIAGCDSEYNKIKLLTLKEKFNTLKTLPPYDGIEFILKDLQYRTYLTEYAKKFDYSMDNINTLLNTLKSLCRELNSISEIENNLNFIKENMETSIKNKYKNAITLTTFHSAKGLEFDTCYCIDMSNDIIPTCESIIKKKDGDFSSYNEEVRLAYVGITRARKNLYILSPKNRNNKAISPSQFVHRLSKIVSSFTPSSHTEKVYNNITDTLEKDSRVSHKSFGNGKITSKTGDFITVFFDNGLEKTFSAKVCIVNNLMKVI</sequence>
<dbReference type="EC" id="5.6.2.4" evidence="9"/>
<feature type="domain" description="UvrD-like helicase ATP-binding" evidence="12">
    <location>
        <begin position="1"/>
        <end position="262"/>
    </location>
</feature>
<dbReference type="PROSITE" id="PS51217">
    <property type="entry name" value="UVRD_HELICASE_CTER"/>
    <property type="match status" value="1"/>
</dbReference>
<evidence type="ECO:0000313" key="14">
    <source>
        <dbReference type="EMBL" id="GAA0719586.1"/>
    </source>
</evidence>
<feature type="domain" description="UvrD-like helicase C-terminal" evidence="13">
    <location>
        <begin position="263"/>
        <end position="525"/>
    </location>
</feature>
<dbReference type="CDD" id="cd17932">
    <property type="entry name" value="DEXQc_UvrD"/>
    <property type="match status" value="1"/>
</dbReference>
<keyword evidence="3 11" id="KW-0378">Hydrolase</keyword>
<evidence type="ECO:0000256" key="9">
    <source>
        <dbReference type="ARBA" id="ARBA00034808"/>
    </source>
</evidence>
<dbReference type="InterPro" id="IPR000212">
    <property type="entry name" value="DNA_helicase_UvrD/REP"/>
</dbReference>
<evidence type="ECO:0000256" key="10">
    <source>
        <dbReference type="ARBA" id="ARBA00048988"/>
    </source>
</evidence>
<evidence type="ECO:0000256" key="4">
    <source>
        <dbReference type="ARBA" id="ARBA00022806"/>
    </source>
</evidence>
<evidence type="ECO:0000256" key="3">
    <source>
        <dbReference type="ARBA" id="ARBA00022801"/>
    </source>
</evidence>
<gene>
    <name evidence="14" type="ORF">GCM10008905_07830</name>
</gene>
<evidence type="ECO:0000256" key="6">
    <source>
        <dbReference type="ARBA" id="ARBA00023125"/>
    </source>
</evidence>